<keyword evidence="3 6" id="KW-0808">Transferase</keyword>
<feature type="transmembrane region" description="Helical" evidence="4">
    <location>
        <begin position="322"/>
        <end position="340"/>
    </location>
</feature>
<evidence type="ECO:0000313" key="7">
    <source>
        <dbReference type="Proteomes" id="UP000095621"/>
    </source>
</evidence>
<dbReference type="EMBL" id="CZBU01000001">
    <property type="protein sequence ID" value="CUQ75247.1"/>
    <property type="molecule type" value="Genomic_DNA"/>
</dbReference>
<dbReference type="PANTHER" id="PTHR43630">
    <property type="entry name" value="POLY-BETA-1,6-N-ACETYL-D-GLUCOSAMINE SYNTHASE"/>
    <property type="match status" value="1"/>
</dbReference>
<keyword evidence="4" id="KW-0472">Membrane</keyword>
<dbReference type="GO" id="GO:0016757">
    <property type="term" value="F:glycosyltransferase activity"/>
    <property type="evidence" value="ECO:0007669"/>
    <property type="project" value="UniProtKB-KW"/>
</dbReference>
<dbReference type="Proteomes" id="UP000095621">
    <property type="component" value="Unassembled WGS sequence"/>
</dbReference>
<evidence type="ECO:0000256" key="4">
    <source>
        <dbReference type="SAM" id="Phobius"/>
    </source>
</evidence>
<feature type="transmembrane region" description="Helical" evidence="4">
    <location>
        <begin position="383"/>
        <end position="405"/>
    </location>
</feature>
<dbReference type="RefSeq" id="WP_055214284.1">
    <property type="nucleotide sequence ID" value="NZ_CZBU01000001.1"/>
</dbReference>
<dbReference type="Gene3D" id="3.90.550.10">
    <property type="entry name" value="Spore Coat Polysaccharide Biosynthesis Protein SpsA, Chain A"/>
    <property type="match status" value="1"/>
</dbReference>
<reference evidence="6 7" key="1">
    <citation type="submission" date="2015-09" db="EMBL/GenBank/DDBJ databases">
        <authorList>
            <consortium name="Pathogen Informatics"/>
        </authorList>
    </citation>
    <scope>NUCLEOTIDE SEQUENCE [LARGE SCALE GENOMIC DNA]</scope>
    <source>
        <strain evidence="6 7">2789STDY5834875</strain>
    </source>
</reference>
<dbReference type="NCBIfam" id="TIGR03111">
    <property type="entry name" value="glyc2_xrt_Gpos1"/>
    <property type="match status" value="1"/>
</dbReference>
<comment type="similarity">
    <text evidence="1">Belongs to the glycosyltransferase 2 family.</text>
</comment>
<dbReference type="PANTHER" id="PTHR43630:SF1">
    <property type="entry name" value="POLY-BETA-1,6-N-ACETYL-D-GLUCOSAMINE SYNTHASE"/>
    <property type="match status" value="1"/>
</dbReference>
<keyword evidence="2 6" id="KW-0328">Glycosyltransferase</keyword>
<feature type="transmembrane region" description="Helical" evidence="4">
    <location>
        <begin position="346"/>
        <end position="371"/>
    </location>
</feature>
<accession>A0A174YP31</accession>
<evidence type="ECO:0000313" key="6">
    <source>
        <dbReference type="EMBL" id="CUQ75247.1"/>
    </source>
</evidence>
<protein>
    <submittedName>
        <fullName evidence="6">Poly-beta-1,6-N-acetyl-D-glucosamine synthase</fullName>
        <ecNumber evidence="6">2.4.1.-</ecNumber>
    </submittedName>
</protein>
<organism evidence="6 7">
    <name type="scientific">Lachnospira eligens</name>
    <dbReference type="NCBI Taxonomy" id="39485"/>
    <lineage>
        <taxon>Bacteria</taxon>
        <taxon>Bacillati</taxon>
        <taxon>Bacillota</taxon>
        <taxon>Clostridia</taxon>
        <taxon>Lachnospirales</taxon>
        <taxon>Lachnospiraceae</taxon>
        <taxon>Lachnospira</taxon>
    </lineage>
</organism>
<keyword evidence="4" id="KW-0812">Transmembrane</keyword>
<dbReference type="CDD" id="cd06423">
    <property type="entry name" value="CESA_like"/>
    <property type="match status" value="1"/>
</dbReference>
<name>A0A174YP31_9FIRM</name>
<dbReference type="InterPro" id="IPR029044">
    <property type="entry name" value="Nucleotide-diphossugar_trans"/>
</dbReference>
<keyword evidence="4" id="KW-1133">Transmembrane helix</keyword>
<dbReference type="Pfam" id="PF00535">
    <property type="entry name" value="Glycos_transf_2"/>
    <property type="match status" value="1"/>
</dbReference>
<evidence type="ECO:0000256" key="1">
    <source>
        <dbReference type="ARBA" id="ARBA00006739"/>
    </source>
</evidence>
<dbReference type="AlphaFoldDB" id="A0A174YP31"/>
<feature type="domain" description="Glycosyltransferase 2-like" evidence="5">
    <location>
        <begin position="56"/>
        <end position="229"/>
    </location>
</feature>
<sequence length="471" mass="54939">MVKIILNSFLFWGGWIIIPFIMEIVPALGSVFLLIRRNLRNKIHKKELEVYPEITLIIPVYNSADTLYGCIRSINDSTYPNDRIRIFLVNNKGKDNSFDIYAQCQQEFPELLMQWMNSEQGKSRALNLALYNSDGKYIINLDSDGMLEKNALVNMITRFENDTAINCMTGSILTVPEQIKKYKAGPSRLLRELEFMEYAQAFLAGRSYASELNSVYTLSGAFSAFRKSAVLKSWMYNTDTICEDTHITFQMRYLQKERVEVCEDALFFVDPIENVNKLYTQRQRWQRGSLEVSKMFMDKSFKVKNLFTNISVKTLLYDHTFAFPRLIWYLALICLIVVGYSGKTVILSTAIIFGLYTLIGYLYFIVVAYFLRINRDIRRYYMRHWWCILFLPFFNFAVFFIRLAGIINSIETDSSWKTMNLSEECRAFADVVKSDFSKPVNAIKKVRNALNYDVVEDNNNNNQREEHGKEA</sequence>
<evidence type="ECO:0000256" key="3">
    <source>
        <dbReference type="ARBA" id="ARBA00022679"/>
    </source>
</evidence>
<evidence type="ECO:0000256" key="2">
    <source>
        <dbReference type="ARBA" id="ARBA00022676"/>
    </source>
</evidence>
<dbReference type="InterPro" id="IPR017542">
    <property type="entry name" value="XrtG-assoc_glycosyltfrase"/>
</dbReference>
<dbReference type="SUPFAM" id="SSF53448">
    <property type="entry name" value="Nucleotide-diphospho-sugar transferases"/>
    <property type="match status" value="1"/>
</dbReference>
<dbReference type="EC" id="2.4.1.-" evidence="6"/>
<feature type="transmembrane region" description="Helical" evidence="4">
    <location>
        <begin position="12"/>
        <end position="35"/>
    </location>
</feature>
<evidence type="ECO:0000259" key="5">
    <source>
        <dbReference type="Pfam" id="PF00535"/>
    </source>
</evidence>
<dbReference type="OrthoDB" id="9807778at2"/>
<dbReference type="InterPro" id="IPR001173">
    <property type="entry name" value="Glyco_trans_2-like"/>
</dbReference>
<gene>
    <name evidence="6" type="primary">pgaC</name>
    <name evidence="6" type="ORF">ERS852490_00405</name>
</gene>
<proteinExistence type="inferred from homology"/>